<sequence>MLYLMLCVSVESNKRYPVPFGRRLSAAAPPPPPRRNNSDDLAGYQAMGYRFECAVGGGESSQHSAAVQHQLPPRAVALRRGQIRRAAKRIARSEKQNF</sequence>
<dbReference type="AlphaFoldDB" id="A0A4C1V9R3"/>
<gene>
    <name evidence="2" type="ORF">EVAR_17402_1</name>
</gene>
<feature type="region of interest" description="Disordered" evidence="1">
    <location>
        <begin position="21"/>
        <end position="41"/>
    </location>
</feature>
<evidence type="ECO:0000313" key="3">
    <source>
        <dbReference type="Proteomes" id="UP000299102"/>
    </source>
</evidence>
<dbReference type="Proteomes" id="UP000299102">
    <property type="component" value="Unassembled WGS sequence"/>
</dbReference>
<evidence type="ECO:0000313" key="2">
    <source>
        <dbReference type="EMBL" id="GBP35541.1"/>
    </source>
</evidence>
<comment type="caution">
    <text evidence="2">The sequence shown here is derived from an EMBL/GenBank/DDBJ whole genome shotgun (WGS) entry which is preliminary data.</text>
</comment>
<proteinExistence type="predicted"/>
<organism evidence="2 3">
    <name type="scientific">Eumeta variegata</name>
    <name type="common">Bagworm moth</name>
    <name type="synonym">Eumeta japonica</name>
    <dbReference type="NCBI Taxonomy" id="151549"/>
    <lineage>
        <taxon>Eukaryota</taxon>
        <taxon>Metazoa</taxon>
        <taxon>Ecdysozoa</taxon>
        <taxon>Arthropoda</taxon>
        <taxon>Hexapoda</taxon>
        <taxon>Insecta</taxon>
        <taxon>Pterygota</taxon>
        <taxon>Neoptera</taxon>
        <taxon>Endopterygota</taxon>
        <taxon>Lepidoptera</taxon>
        <taxon>Glossata</taxon>
        <taxon>Ditrysia</taxon>
        <taxon>Tineoidea</taxon>
        <taxon>Psychidae</taxon>
        <taxon>Oiketicinae</taxon>
        <taxon>Eumeta</taxon>
    </lineage>
</organism>
<protein>
    <submittedName>
        <fullName evidence="2">Uncharacterized protein</fullName>
    </submittedName>
</protein>
<keyword evidence="3" id="KW-1185">Reference proteome</keyword>
<dbReference type="EMBL" id="BGZK01000305">
    <property type="protein sequence ID" value="GBP35541.1"/>
    <property type="molecule type" value="Genomic_DNA"/>
</dbReference>
<evidence type="ECO:0000256" key="1">
    <source>
        <dbReference type="SAM" id="MobiDB-lite"/>
    </source>
</evidence>
<reference evidence="2 3" key="1">
    <citation type="journal article" date="2019" name="Commun. Biol.">
        <title>The bagworm genome reveals a unique fibroin gene that provides high tensile strength.</title>
        <authorList>
            <person name="Kono N."/>
            <person name="Nakamura H."/>
            <person name="Ohtoshi R."/>
            <person name="Tomita M."/>
            <person name="Numata K."/>
            <person name="Arakawa K."/>
        </authorList>
    </citation>
    <scope>NUCLEOTIDE SEQUENCE [LARGE SCALE GENOMIC DNA]</scope>
</reference>
<accession>A0A4C1V9R3</accession>
<name>A0A4C1V9R3_EUMVA</name>